<sequence length="584" mass="66152">MRNKYDSRPFLTYSILAILLMLGLGLVLAQLTKNFFVDVIEERVENEAVYLSEFVEDASDLSTLEELSTQLDIGLVFISENRQVLLNTTKQVLSLTTGEVDTVDSYMNTQQAGFSPLHEGYLKDHMFFYPFEAENSALNGQLVLVLKIDSLTHITSNIWVIIGITLLVGILVMATLGRNIFEKYIKPIRSASNVADELARGNYRARTYEGNYGEAAVLTSSINVLARNLQEMTMQQEMQKDRLEAVINNMGNGLMLIDEKGYINLVNRAFLEHFGDNEQKYLGHLYYEAVEEAEIHKAVKEVFMTEDKVRHSFILPLQIERRFLEVLGAPIFNEANQWKGVVLVFHDITELKNLEQMRKDFVANVSHELKTPITSIRGFSETLLDGAMSDEGLREQFITIILKESERLQSLIHDLLELSKLEKEEFSLNIEHISVQSLVKDVIPIVEQQANHKGIEIEQYVDTEGYIDGDSARLKQVVINLVTNAINYTPSGGTIKLELKNQKNSFLISVTDSGIGIPKEDVPRIFERFYRVDKARSRNSGGTGLGLAIVKHIVEAHHGTIDVESEYQKGTAFHITLPKKFTKR</sequence>
<comment type="catalytic activity">
    <reaction evidence="1">
        <text>ATP + protein L-histidine = ADP + protein N-phospho-L-histidine.</text>
        <dbReference type="EC" id="2.7.13.3"/>
    </reaction>
</comment>
<dbReference type="CDD" id="cd06225">
    <property type="entry name" value="HAMP"/>
    <property type="match status" value="1"/>
</dbReference>
<evidence type="ECO:0000256" key="7">
    <source>
        <dbReference type="ARBA" id="ARBA00022741"/>
    </source>
</evidence>
<dbReference type="SUPFAM" id="SSF55785">
    <property type="entry name" value="PYP-like sensor domain (PAS domain)"/>
    <property type="match status" value="1"/>
</dbReference>
<keyword evidence="7" id="KW-0547">Nucleotide-binding</keyword>
<dbReference type="SUPFAM" id="SSF55874">
    <property type="entry name" value="ATPase domain of HSP90 chaperone/DNA topoisomerase II/histidine kinase"/>
    <property type="match status" value="1"/>
</dbReference>
<dbReference type="Pfam" id="PF02518">
    <property type="entry name" value="HATPase_c"/>
    <property type="match status" value="1"/>
</dbReference>
<keyword evidence="4" id="KW-1003">Cell membrane</keyword>
<dbReference type="SMART" id="SM00091">
    <property type="entry name" value="PAS"/>
    <property type="match status" value="1"/>
</dbReference>
<dbReference type="CDD" id="cd00075">
    <property type="entry name" value="HATPase"/>
    <property type="match status" value="1"/>
</dbReference>
<evidence type="ECO:0000256" key="1">
    <source>
        <dbReference type="ARBA" id="ARBA00000085"/>
    </source>
</evidence>
<dbReference type="InterPro" id="IPR003594">
    <property type="entry name" value="HATPase_dom"/>
</dbReference>
<dbReference type="InterPro" id="IPR013767">
    <property type="entry name" value="PAS_fold"/>
</dbReference>
<evidence type="ECO:0000256" key="9">
    <source>
        <dbReference type="ARBA" id="ARBA00022840"/>
    </source>
</evidence>
<dbReference type="PANTHER" id="PTHR45453">
    <property type="entry name" value="PHOSPHATE REGULON SENSOR PROTEIN PHOR"/>
    <property type="match status" value="1"/>
</dbReference>
<evidence type="ECO:0000256" key="11">
    <source>
        <dbReference type="ARBA" id="ARBA00023136"/>
    </source>
</evidence>
<dbReference type="InterPro" id="IPR036890">
    <property type="entry name" value="HATPase_C_sf"/>
</dbReference>
<evidence type="ECO:0000256" key="6">
    <source>
        <dbReference type="ARBA" id="ARBA00022679"/>
    </source>
</evidence>
<keyword evidence="11 12" id="KW-0472">Membrane</keyword>
<dbReference type="InterPro" id="IPR000014">
    <property type="entry name" value="PAS"/>
</dbReference>
<keyword evidence="10" id="KW-0902">Two-component regulatory system</keyword>
<feature type="domain" description="PAS" evidence="14">
    <location>
        <begin position="239"/>
        <end position="283"/>
    </location>
</feature>
<reference evidence="16 17" key="1">
    <citation type="submission" date="2023-05" db="EMBL/GenBank/DDBJ databases">
        <title>Comparative genomics reveals the evidence of polycyclic aromatic hydrocarbons degradation in moderately halophilic genus Pontibacillus.</title>
        <authorList>
            <person name="Yang H."/>
            <person name="Qian Z."/>
        </authorList>
    </citation>
    <scope>NUCLEOTIDE SEQUENCE [LARGE SCALE GENOMIC DNA]</scope>
    <source>
        <strain evidence="17">HN14</strain>
    </source>
</reference>
<keyword evidence="12" id="KW-0812">Transmembrane</keyword>
<organism evidence="16 17">
    <name type="scientific">Pontibacillus chungwhensis</name>
    <dbReference type="NCBI Taxonomy" id="265426"/>
    <lineage>
        <taxon>Bacteria</taxon>
        <taxon>Bacillati</taxon>
        <taxon>Bacillota</taxon>
        <taxon>Bacilli</taxon>
        <taxon>Bacillales</taxon>
        <taxon>Bacillaceae</taxon>
        <taxon>Pontibacillus</taxon>
    </lineage>
</organism>
<dbReference type="Pfam" id="PF00512">
    <property type="entry name" value="HisKA"/>
    <property type="match status" value="1"/>
</dbReference>
<evidence type="ECO:0000256" key="8">
    <source>
        <dbReference type="ARBA" id="ARBA00022777"/>
    </source>
</evidence>
<dbReference type="PANTHER" id="PTHR45453:SF1">
    <property type="entry name" value="PHOSPHATE REGULON SENSOR PROTEIN PHOR"/>
    <property type="match status" value="1"/>
</dbReference>
<keyword evidence="6" id="KW-0808">Transferase</keyword>
<evidence type="ECO:0000256" key="10">
    <source>
        <dbReference type="ARBA" id="ARBA00023012"/>
    </source>
</evidence>
<dbReference type="Pfam" id="PF00989">
    <property type="entry name" value="PAS"/>
    <property type="match status" value="1"/>
</dbReference>
<dbReference type="SMART" id="SM00387">
    <property type="entry name" value="HATPase_c"/>
    <property type="match status" value="1"/>
</dbReference>
<dbReference type="Proteomes" id="UP001236652">
    <property type="component" value="Chromosome"/>
</dbReference>
<evidence type="ECO:0000256" key="4">
    <source>
        <dbReference type="ARBA" id="ARBA00022475"/>
    </source>
</evidence>
<feature type="domain" description="Histidine kinase" evidence="13">
    <location>
        <begin position="364"/>
        <end position="581"/>
    </location>
</feature>
<dbReference type="InterPro" id="IPR035965">
    <property type="entry name" value="PAS-like_dom_sf"/>
</dbReference>
<dbReference type="EC" id="2.7.13.3" evidence="3"/>
<keyword evidence="12" id="KW-1133">Transmembrane helix</keyword>
<dbReference type="InterPro" id="IPR005467">
    <property type="entry name" value="His_kinase_dom"/>
</dbReference>
<protein>
    <recommendedName>
        <fullName evidence="3">histidine kinase</fullName>
        <ecNumber evidence="3">2.7.13.3</ecNumber>
    </recommendedName>
</protein>
<evidence type="ECO:0000313" key="16">
    <source>
        <dbReference type="EMBL" id="WIF97188.1"/>
    </source>
</evidence>
<name>A0ABY8UUV2_9BACI</name>
<dbReference type="RefSeq" id="WP_231417433.1">
    <property type="nucleotide sequence ID" value="NZ_CP126446.1"/>
</dbReference>
<dbReference type="NCBIfam" id="TIGR00229">
    <property type="entry name" value="sensory_box"/>
    <property type="match status" value="1"/>
</dbReference>
<dbReference type="Gene3D" id="6.10.340.10">
    <property type="match status" value="1"/>
</dbReference>
<evidence type="ECO:0000259" key="13">
    <source>
        <dbReference type="PROSITE" id="PS50109"/>
    </source>
</evidence>
<dbReference type="PROSITE" id="PS50112">
    <property type="entry name" value="PAS"/>
    <property type="match status" value="1"/>
</dbReference>
<keyword evidence="5" id="KW-0597">Phosphoprotein</keyword>
<dbReference type="SUPFAM" id="SSF158472">
    <property type="entry name" value="HAMP domain-like"/>
    <property type="match status" value="1"/>
</dbReference>
<dbReference type="Gene3D" id="1.10.287.130">
    <property type="match status" value="1"/>
</dbReference>
<keyword evidence="17" id="KW-1185">Reference proteome</keyword>
<dbReference type="InterPro" id="IPR003661">
    <property type="entry name" value="HisK_dim/P_dom"/>
</dbReference>
<evidence type="ECO:0000313" key="17">
    <source>
        <dbReference type="Proteomes" id="UP001236652"/>
    </source>
</evidence>
<dbReference type="InterPro" id="IPR050351">
    <property type="entry name" value="BphY/WalK/GraS-like"/>
</dbReference>
<dbReference type="Gene3D" id="3.30.565.10">
    <property type="entry name" value="Histidine kinase-like ATPase, C-terminal domain"/>
    <property type="match status" value="1"/>
</dbReference>
<proteinExistence type="predicted"/>
<evidence type="ECO:0000259" key="15">
    <source>
        <dbReference type="PROSITE" id="PS50885"/>
    </source>
</evidence>
<evidence type="ECO:0000256" key="5">
    <source>
        <dbReference type="ARBA" id="ARBA00022553"/>
    </source>
</evidence>
<evidence type="ECO:0000259" key="14">
    <source>
        <dbReference type="PROSITE" id="PS50112"/>
    </source>
</evidence>
<dbReference type="SUPFAM" id="SSF47384">
    <property type="entry name" value="Homodimeric domain of signal transducing histidine kinase"/>
    <property type="match status" value="1"/>
</dbReference>
<evidence type="ECO:0000256" key="2">
    <source>
        <dbReference type="ARBA" id="ARBA00004651"/>
    </source>
</evidence>
<comment type="subcellular location">
    <subcellularLocation>
        <location evidence="2">Cell membrane</location>
        <topology evidence="2">Multi-pass membrane protein</topology>
    </subcellularLocation>
</comment>
<dbReference type="PRINTS" id="PR00344">
    <property type="entry name" value="BCTRLSENSOR"/>
</dbReference>
<dbReference type="GO" id="GO:0005524">
    <property type="term" value="F:ATP binding"/>
    <property type="evidence" value="ECO:0007669"/>
    <property type="project" value="UniProtKB-KW"/>
</dbReference>
<dbReference type="InterPro" id="IPR004358">
    <property type="entry name" value="Sig_transdc_His_kin-like_C"/>
</dbReference>
<dbReference type="Gene3D" id="3.30.450.20">
    <property type="entry name" value="PAS domain"/>
    <property type="match status" value="1"/>
</dbReference>
<evidence type="ECO:0000256" key="3">
    <source>
        <dbReference type="ARBA" id="ARBA00012438"/>
    </source>
</evidence>
<dbReference type="InterPro" id="IPR036097">
    <property type="entry name" value="HisK_dim/P_sf"/>
</dbReference>
<accession>A0ABY8UUV2</accession>
<dbReference type="PROSITE" id="PS50885">
    <property type="entry name" value="HAMP"/>
    <property type="match status" value="1"/>
</dbReference>
<dbReference type="CDD" id="cd00082">
    <property type="entry name" value="HisKA"/>
    <property type="match status" value="1"/>
</dbReference>
<evidence type="ECO:0000256" key="12">
    <source>
        <dbReference type="SAM" id="Phobius"/>
    </source>
</evidence>
<feature type="domain" description="HAMP" evidence="15">
    <location>
        <begin position="182"/>
        <end position="234"/>
    </location>
</feature>
<gene>
    <name evidence="16" type="ORF">QNI29_15785</name>
</gene>
<dbReference type="CDD" id="cd00130">
    <property type="entry name" value="PAS"/>
    <property type="match status" value="1"/>
</dbReference>
<dbReference type="PROSITE" id="PS50109">
    <property type="entry name" value="HIS_KIN"/>
    <property type="match status" value="1"/>
</dbReference>
<dbReference type="InterPro" id="IPR003660">
    <property type="entry name" value="HAMP_dom"/>
</dbReference>
<dbReference type="NCBIfam" id="NF046044">
    <property type="entry name" value="PnpS"/>
    <property type="match status" value="1"/>
</dbReference>
<dbReference type="EMBL" id="CP126446">
    <property type="protein sequence ID" value="WIF97188.1"/>
    <property type="molecule type" value="Genomic_DNA"/>
</dbReference>
<keyword evidence="9 16" id="KW-0067">ATP-binding</keyword>
<dbReference type="SMART" id="SM00388">
    <property type="entry name" value="HisKA"/>
    <property type="match status" value="1"/>
</dbReference>
<keyword evidence="8" id="KW-0418">Kinase</keyword>
<feature type="transmembrane region" description="Helical" evidence="12">
    <location>
        <begin position="158"/>
        <end position="181"/>
    </location>
</feature>